<sequence>MEDVTNEEVFELIDENNYLANSDDWRSKLRRSATTQALKKTTANAELIMENDESLKGLVQYDSFEKITKLKRLPYWRTNDDNNYYWADIDTTHVISHIDRYYNVQFSRDIMDSVIEKEAYHNKFHPIKSMIESKSWDGIERIETLFIDYLGAEDNHYNREVTKKWMMGAVARIYHPGIKYDSMIILYGGQGDGKSTTVSKLGGHWYNQSLKTFKGDESYKKIQGSWLCEIEELAAFQKSTIEDIKSFISAIVDIYRASYGKRIERHPRQCVFIGTTNNYEFLKDQTGNRRFFPITTDKNKATKSPFDDLTQDIVQQMFAEAKVYFDDDPTDKVLLLDKEASETALKVQEEHSEKDALVGEIEEFLERPIPSDYWYRTLEEKRRYAHDVIDQDYIKLYGDGKLIELPNTKPGAHVWRDKVCSMEIWKVMMKRDDQPQPHNLRKIDKALRNTRYCGQSKSRYRFGEGIGRQYGFQIDLSSYYRDLKNENDDKGTTGQ</sequence>
<dbReference type="PANTHER" id="PTHR34985">
    <property type="entry name" value="SLR0554 PROTEIN"/>
    <property type="match status" value="1"/>
</dbReference>
<dbReference type="InterPro" id="IPR007936">
    <property type="entry name" value="VapE-like_dom"/>
</dbReference>
<dbReference type="InterPro" id="IPR027417">
    <property type="entry name" value="P-loop_NTPase"/>
</dbReference>
<keyword evidence="3" id="KW-1185">Reference proteome</keyword>
<evidence type="ECO:0000313" key="3">
    <source>
        <dbReference type="Proteomes" id="UP000297459"/>
    </source>
</evidence>
<proteinExistence type="predicted"/>
<dbReference type="PANTHER" id="PTHR34985:SF1">
    <property type="entry name" value="SLR0554 PROTEIN"/>
    <property type="match status" value="1"/>
</dbReference>
<evidence type="ECO:0000313" key="2">
    <source>
        <dbReference type="EMBL" id="TGN23174.1"/>
    </source>
</evidence>
<dbReference type="SUPFAM" id="SSF52540">
    <property type="entry name" value="P-loop containing nucleoside triphosphate hydrolases"/>
    <property type="match status" value="1"/>
</dbReference>
<dbReference type="RefSeq" id="WP_126564645.1">
    <property type="nucleotide sequence ID" value="NZ_BMCY01000007.1"/>
</dbReference>
<dbReference type="Proteomes" id="UP000297459">
    <property type="component" value="Unassembled WGS sequence"/>
</dbReference>
<organism evidence="2 3">
    <name type="scientific">Staphylococcus pragensis</name>
    <dbReference type="NCBI Taxonomy" id="1611836"/>
    <lineage>
        <taxon>Bacteria</taxon>
        <taxon>Bacillati</taxon>
        <taxon>Bacillota</taxon>
        <taxon>Bacilli</taxon>
        <taxon>Bacillales</taxon>
        <taxon>Staphylococcaceae</taxon>
        <taxon>Staphylococcus</taxon>
    </lineage>
</organism>
<dbReference type="Pfam" id="PF05272">
    <property type="entry name" value="VapE-like_dom"/>
    <property type="match status" value="1"/>
</dbReference>
<accession>A0A4Z1B5H6</accession>
<gene>
    <name evidence="2" type="ORF">E2558_11205</name>
</gene>
<protein>
    <submittedName>
        <fullName evidence="2">Virulence-associated protein E</fullName>
    </submittedName>
</protein>
<dbReference type="AlphaFoldDB" id="A0A4Z1B5H6"/>
<evidence type="ECO:0000259" key="1">
    <source>
        <dbReference type="Pfam" id="PF05272"/>
    </source>
</evidence>
<dbReference type="EMBL" id="SRPJ01000009">
    <property type="protein sequence ID" value="TGN23174.1"/>
    <property type="molecule type" value="Genomic_DNA"/>
</dbReference>
<name>A0A4Z1B5H6_9STAP</name>
<comment type="caution">
    <text evidence="2">The sequence shown here is derived from an EMBL/GenBank/DDBJ whole genome shotgun (WGS) entry which is preliminary data.</text>
</comment>
<feature type="domain" description="Virulence-associated protein E-like" evidence="1">
    <location>
        <begin position="131"/>
        <end position="352"/>
    </location>
</feature>
<reference evidence="2 3" key="1">
    <citation type="submission" date="2019-04" db="EMBL/GenBank/DDBJ databases">
        <title>Genomic characterization of Staphylococcus petrasii strains.</title>
        <authorList>
            <person name="Vrbovska V."/>
            <person name="Kovarovic V."/>
            <person name="Maslanova I."/>
            <person name="Indrakova A."/>
            <person name="Petras P."/>
            <person name="Sedo O."/>
            <person name="Svec P."/>
            <person name="Fisarova L."/>
            <person name="Sedlacek I."/>
            <person name="Doskar J."/>
            <person name="Pantucek R."/>
        </authorList>
    </citation>
    <scope>NUCLEOTIDE SEQUENCE [LARGE SCALE GENOMIC DNA]</scope>
    <source>
        <strain evidence="2 3">CCM 8529</strain>
    </source>
</reference>